<feature type="domain" description="Lumazine-binding" evidence="11">
    <location>
        <begin position="97"/>
        <end position="192"/>
    </location>
</feature>
<protein>
    <recommendedName>
        <fullName evidence="5 9">Riboflavin synthase</fullName>
        <ecNumber evidence="4 9">2.5.1.9</ecNumber>
    </recommendedName>
</protein>
<dbReference type="GO" id="GO:0004746">
    <property type="term" value="F:riboflavin synthase activity"/>
    <property type="evidence" value="ECO:0007669"/>
    <property type="project" value="UniProtKB-EC"/>
</dbReference>
<dbReference type="PANTHER" id="PTHR21098:SF12">
    <property type="entry name" value="RIBOFLAVIN SYNTHASE"/>
    <property type="match status" value="1"/>
</dbReference>
<dbReference type="Pfam" id="PF00677">
    <property type="entry name" value="Lum_binding"/>
    <property type="match status" value="2"/>
</dbReference>
<dbReference type="PROSITE" id="PS51177">
    <property type="entry name" value="LUMAZINE_BIND"/>
    <property type="match status" value="2"/>
</dbReference>
<comment type="pathway">
    <text evidence="3">Cofactor biosynthesis; riboflavin biosynthesis; riboflavin from 2-hydroxy-3-oxobutyl phosphate and 5-amino-6-(D-ribitylamino)uracil: step 2/2.</text>
</comment>
<dbReference type="PANTHER" id="PTHR21098">
    <property type="entry name" value="RIBOFLAVIN SYNTHASE ALPHA CHAIN"/>
    <property type="match status" value="1"/>
</dbReference>
<evidence type="ECO:0000256" key="5">
    <source>
        <dbReference type="ARBA" id="ARBA00013950"/>
    </source>
</evidence>
<evidence type="ECO:0000256" key="6">
    <source>
        <dbReference type="ARBA" id="ARBA00022619"/>
    </source>
</evidence>
<dbReference type="CDD" id="cd00402">
    <property type="entry name" value="Riboflavin_synthase_like"/>
    <property type="match status" value="1"/>
</dbReference>
<dbReference type="InterPro" id="IPR023366">
    <property type="entry name" value="ATP_synth_asu-like_sf"/>
</dbReference>
<dbReference type="InterPro" id="IPR026017">
    <property type="entry name" value="Lumazine-bd_dom"/>
</dbReference>
<evidence type="ECO:0000313" key="13">
    <source>
        <dbReference type="Proteomes" id="UP001243286"/>
    </source>
</evidence>
<dbReference type="Gene3D" id="2.40.30.20">
    <property type="match status" value="2"/>
</dbReference>
<comment type="caution">
    <text evidence="12">The sequence shown here is derived from an EMBL/GenBank/DDBJ whole genome shotgun (WGS) entry which is preliminary data.</text>
</comment>
<dbReference type="RefSeq" id="WP_282355179.1">
    <property type="nucleotide sequence ID" value="NZ_JASBQV010000005.1"/>
</dbReference>
<evidence type="ECO:0000256" key="10">
    <source>
        <dbReference type="PROSITE-ProRule" id="PRU00524"/>
    </source>
</evidence>
<comment type="function">
    <text evidence="2">Catalyzes the dismutation of two molecules of 6,7-dimethyl-8-ribityllumazine, resulting in the formation of riboflavin and 5-amino-6-(D-ribitylamino)uracil.</text>
</comment>
<keyword evidence="8" id="KW-0677">Repeat</keyword>
<dbReference type="NCBIfam" id="NF006767">
    <property type="entry name" value="PRK09289.1"/>
    <property type="match status" value="1"/>
</dbReference>
<organism evidence="12 13">
    <name type="scientific">Exiguobacterium antarcticum</name>
    <dbReference type="NCBI Taxonomy" id="132920"/>
    <lineage>
        <taxon>Bacteria</taxon>
        <taxon>Bacillati</taxon>
        <taxon>Bacillota</taxon>
        <taxon>Bacilli</taxon>
        <taxon>Bacillales</taxon>
        <taxon>Bacillales Family XII. Incertae Sedis</taxon>
        <taxon>Exiguobacterium</taxon>
    </lineage>
</organism>
<dbReference type="NCBIfam" id="TIGR00187">
    <property type="entry name" value="ribE"/>
    <property type="match status" value="1"/>
</dbReference>
<feature type="repeat" description="Lumazine-binding" evidence="10">
    <location>
        <begin position="1"/>
        <end position="96"/>
    </location>
</feature>
<reference evidence="12 13" key="1">
    <citation type="submission" date="2023-04" db="EMBL/GenBank/DDBJ databases">
        <title>Antarctic isolates genomes.</title>
        <authorList>
            <person name="Dimov S.G."/>
        </authorList>
    </citation>
    <scope>NUCLEOTIDE SEQUENCE [LARGE SCALE GENOMIC DNA]</scope>
    <source>
        <strain evidence="12 13">AL19</strain>
    </source>
</reference>
<keyword evidence="7 12" id="KW-0808">Transferase</keyword>
<evidence type="ECO:0000256" key="7">
    <source>
        <dbReference type="ARBA" id="ARBA00022679"/>
    </source>
</evidence>
<evidence type="ECO:0000256" key="9">
    <source>
        <dbReference type="NCBIfam" id="TIGR00187"/>
    </source>
</evidence>
<dbReference type="Proteomes" id="UP001243286">
    <property type="component" value="Unassembled WGS sequence"/>
</dbReference>
<evidence type="ECO:0000256" key="8">
    <source>
        <dbReference type="ARBA" id="ARBA00022737"/>
    </source>
</evidence>
<dbReference type="InterPro" id="IPR001783">
    <property type="entry name" value="Lumazine-bd"/>
</dbReference>
<evidence type="ECO:0000259" key="11">
    <source>
        <dbReference type="PROSITE" id="PS51177"/>
    </source>
</evidence>
<feature type="repeat" description="Lumazine-binding" evidence="10">
    <location>
        <begin position="97"/>
        <end position="192"/>
    </location>
</feature>
<evidence type="ECO:0000256" key="3">
    <source>
        <dbReference type="ARBA" id="ARBA00004887"/>
    </source>
</evidence>
<evidence type="ECO:0000256" key="1">
    <source>
        <dbReference type="ARBA" id="ARBA00000968"/>
    </source>
</evidence>
<evidence type="ECO:0000256" key="2">
    <source>
        <dbReference type="ARBA" id="ARBA00002803"/>
    </source>
</evidence>
<dbReference type="PIRSF" id="PIRSF000498">
    <property type="entry name" value="Riboflavin_syn_A"/>
    <property type="match status" value="1"/>
</dbReference>
<keyword evidence="13" id="KW-1185">Reference proteome</keyword>
<evidence type="ECO:0000256" key="4">
    <source>
        <dbReference type="ARBA" id="ARBA00012827"/>
    </source>
</evidence>
<name>A0ABT6R0P6_9BACL</name>
<keyword evidence="6" id="KW-0686">Riboflavin biosynthesis</keyword>
<feature type="domain" description="Lumazine-binding" evidence="11">
    <location>
        <begin position="1"/>
        <end position="96"/>
    </location>
</feature>
<evidence type="ECO:0000313" key="12">
    <source>
        <dbReference type="EMBL" id="MDI3234418.1"/>
    </source>
</evidence>
<dbReference type="InterPro" id="IPR017938">
    <property type="entry name" value="Riboflavin_synthase-like_b-brl"/>
</dbReference>
<dbReference type="EC" id="2.5.1.9" evidence="4 9"/>
<proteinExistence type="predicted"/>
<sequence length="209" mass="22769">MFTGLIEEVGTIKRKVPRPNGLALEIEARHVLHGTKIGDSIAVDGICLTVTAMTATGFTADAVHETIRATALQTLRVGTPVQLERAMPANGRFGGHFVSGHIDGTARLLSRRPDGEAMEYRFETADWRKYCIPKGSIAINGTSLTIQHVQADSLTISLIPHSRQVTTFDRLQSGTLVNIECDLMAKHLYHFTQQEQKTDWSAFLGGGAG</sequence>
<comment type="catalytic activity">
    <reaction evidence="1">
        <text>2 6,7-dimethyl-8-(1-D-ribityl)lumazine + H(+) = 5-amino-6-(D-ribitylamino)uracil + riboflavin</text>
        <dbReference type="Rhea" id="RHEA:20772"/>
        <dbReference type="ChEBI" id="CHEBI:15378"/>
        <dbReference type="ChEBI" id="CHEBI:15934"/>
        <dbReference type="ChEBI" id="CHEBI:57986"/>
        <dbReference type="ChEBI" id="CHEBI:58201"/>
        <dbReference type="EC" id="2.5.1.9"/>
    </reaction>
</comment>
<gene>
    <name evidence="12" type="primary">ribE</name>
    <name evidence="12" type="ORF">QK289_05320</name>
</gene>
<dbReference type="SUPFAM" id="SSF63380">
    <property type="entry name" value="Riboflavin synthase domain-like"/>
    <property type="match status" value="2"/>
</dbReference>
<accession>A0ABT6R0P6</accession>
<dbReference type="EMBL" id="JASBQV010000005">
    <property type="protein sequence ID" value="MDI3234418.1"/>
    <property type="molecule type" value="Genomic_DNA"/>
</dbReference>